<dbReference type="AlphaFoldDB" id="A0A9P4I8E7"/>
<feature type="region of interest" description="Disordered" evidence="1">
    <location>
        <begin position="86"/>
        <end position="116"/>
    </location>
</feature>
<evidence type="ECO:0008006" key="4">
    <source>
        <dbReference type="Google" id="ProtNLM"/>
    </source>
</evidence>
<proteinExistence type="predicted"/>
<evidence type="ECO:0000256" key="1">
    <source>
        <dbReference type="SAM" id="MobiDB-lite"/>
    </source>
</evidence>
<reference evidence="2" key="1">
    <citation type="journal article" date="2020" name="Stud. Mycol.">
        <title>101 Dothideomycetes genomes: a test case for predicting lifestyles and emergence of pathogens.</title>
        <authorList>
            <person name="Haridas S."/>
            <person name="Albert R."/>
            <person name="Binder M."/>
            <person name="Bloem J."/>
            <person name="Labutti K."/>
            <person name="Salamov A."/>
            <person name="Andreopoulos B."/>
            <person name="Baker S."/>
            <person name="Barry K."/>
            <person name="Bills G."/>
            <person name="Bluhm B."/>
            <person name="Cannon C."/>
            <person name="Castanera R."/>
            <person name="Culley D."/>
            <person name="Daum C."/>
            <person name="Ezra D."/>
            <person name="Gonzalez J."/>
            <person name="Henrissat B."/>
            <person name="Kuo A."/>
            <person name="Liang C."/>
            <person name="Lipzen A."/>
            <person name="Lutzoni F."/>
            <person name="Magnuson J."/>
            <person name="Mondo S."/>
            <person name="Nolan M."/>
            <person name="Ohm R."/>
            <person name="Pangilinan J."/>
            <person name="Park H.-J."/>
            <person name="Ramirez L."/>
            <person name="Alfaro M."/>
            <person name="Sun H."/>
            <person name="Tritt A."/>
            <person name="Yoshinaga Y."/>
            <person name="Zwiers L.-H."/>
            <person name="Turgeon B."/>
            <person name="Goodwin S."/>
            <person name="Spatafora J."/>
            <person name="Crous P."/>
            <person name="Grigoriev I."/>
        </authorList>
    </citation>
    <scope>NUCLEOTIDE SEQUENCE</scope>
    <source>
        <strain evidence="2">CBS 133067</strain>
    </source>
</reference>
<dbReference type="Proteomes" id="UP000799772">
    <property type="component" value="Unassembled WGS sequence"/>
</dbReference>
<evidence type="ECO:0000313" key="3">
    <source>
        <dbReference type="Proteomes" id="UP000799772"/>
    </source>
</evidence>
<dbReference type="OrthoDB" id="5578329at2759"/>
<keyword evidence="3" id="KW-1185">Reference proteome</keyword>
<comment type="caution">
    <text evidence="2">The sequence shown here is derived from an EMBL/GenBank/DDBJ whole genome shotgun (WGS) entry which is preliminary data.</text>
</comment>
<protein>
    <recommendedName>
        <fullName evidence="4">Spo12-like protein</fullName>
    </recommendedName>
</protein>
<accession>A0A9P4I8E7</accession>
<organism evidence="2 3">
    <name type="scientific">Rhizodiscina lignyota</name>
    <dbReference type="NCBI Taxonomy" id="1504668"/>
    <lineage>
        <taxon>Eukaryota</taxon>
        <taxon>Fungi</taxon>
        <taxon>Dikarya</taxon>
        <taxon>Ascomycota</taxon>
        <taxon>Pezizomycotina</taxon>
        <taxon>Dothideomycetes</taxon>
        <taxon>Pleosporomycetidae</taxon>
        <taxon>Aulographales</taxon>
        <taxon>Rhizodiscinaceae</taxon>
        <taxon>Rhizodiscina</taxon>
    </lineage>
</organism>
<feature type="compositionally biased region" description="Polar residues" evidence="1">
    <location>
        <begin position="107"/>
        <end position="116"/>
    </location>
</feature>
<dbReference type="InterPro" id="IPR007727">
    <property type="entry name" value="Spo12"/>
</dbReference>
<gene>
    <name evidence="2" type="ORF">NA57DRAFT_79551</name>
</gene>
<sequence>MSTSVLSERDANVPSTSTSPTKEAPKSMEYHRQMLESRLKDDKTQQTYISPSDTIMSPASQKLAAFKNKHIAKSVKSKSLFAKAMTKNADTTTRSPPFADLPKKDATQSNNQKGSS</sequence>
<dbReference type="EMBL" id="ML978132">
    <property type="protein sequence ID" value="KAF2095062.1"/>
    <property type="molecule type" value="Genomic_DNA"/>
</dbReference>
<evidence type="ECO:0000313" key="2">
    <source>
        <dbReference type="EMBL" id="KAF2095062.1"/>
    </source>
</evidence>
<name>A0A9P4I8E7_9PEZI</name>
<dbReference type="Pfam" id="PF05032">
    <property type="entry name" value="Spo12"/>
    <property type="match status" value="1"/>
</dbReference>
<feature type="region of interest" description="Disordered" evidence="1">
    <location>
        <begin position="1"/>
        <end position="29"/>
    </location>
</feature>